<reference evidence="6 7" key="1">
    <citation type="submission" date="2015-10" db="EMBL/GenBank/DDBJ databases">
        <title>Genome sequencing of Penicillium freii.</title>
        <authorList>
            <person name="Nguyen H.D."/>
            <person name="Visagie C.M."/>
            <person name="Seifert K.A."/>
        </authorList>
    </citation>
    <scope>NUCLEOTIDE SEQUENCE [LARGE SCALE GENOMIC DNA]</scope>
    <source>
        <strain evidence="6 7">DAOM 242723</strain>
    </source>
</reference>
<evidence type="ECO:0000256" key="2">
    <source>
        <dbReference type="ARBA" id="ARBA00022553"/>
    </source>
</evidence>
<comment type="similarity">
    <text evidence="4">Belongs to the NRP synthetase family.</text>
</comment>
<organism evidence="6 7">
    <name type="scientific">Penicillium freii</name>
    <dbReference type="NCBI Taxonomy" id="48697"/>
    <lineage>
        <taxon>Eukaryota</taxon>
        <taxon>Fungi</taxon>
        <taxon>Dikarya</taxon>
        <taxon>Ascomycota</taxon>
        <taxon>Pezizomycotina</taxon>
        <taxon>Eurotiomycetes</taxon>
        <taxon>Eurotiomycetidae</taxon>
        <taxon>Eurotiales</taxon>
        <taxon>Aspergillaceae</taxon>
        <taxon>Penicillium</taxon>
    </lineage>
</organism>
<dbReference type="InterPro" id="IPR010071">
    <property type="entry name" value="AA_adenyl_dom"/>
</dbReference>
<accession>A0A101M8T2</accession>
<keyword evidence="1" id="KW-0596">Phosphopantetheine</keyword>
<feature type="domain" description="Carrier" evidence="5">
    <location>
        <begin position="507"/>
        <end position="584"/>
    </location>
</feature>
<dbReference type="PROSITE" id="PS00012">
    <property type="entry name" value="PHOSPHOPANTETHEINE"/>
    <property type="match status" value="1"/>
</dbReference>
<dbReference type="Gene3D" id="3.40.50.12780">
    <property type="entry name" value="N-terminal domain of ligase-like"/>
    <property type="match status" value="2"/>
</dbReference>
<sequence>MMLGVQLETIVPIYMDKSRWTTVAILAVMKSGAAFTLLDPSHPPSRLQTICQEINSKFILTSEERSERSSHLAPSLVIEHLAHVCRSASGQSGVFPGHPDGALYVTFTSGSTGKPKGVVIEHESYCSGAQHHLKAFRICRESRVLQFASYAFDVSLMETLSTLMAGACLCVMSNDQRTDPVLFQQAFDGFEVTHAFLTPSFARTIAWTSGRPGTTTLVLGGETMRTSDVSFYNKLGISLMNAYGPAECSVNSTVLSTVLPTGRPNNIGLCTGAVAWIVNPDDPEQQIPHEEVGELLIEGPIVGRGYLNNPEATREVFIRPPLWLERTRAGVSGTIRTYLTGDLASIDTNSGEILIHGRKDHQVKIRGQRVELGEIETHLCDCFSTMITEVVVERITPQNNEQDKLIAFLVLPPSLPARYKSTGIYENLFYSPQCATMELFHTSQQRLKERLPDYMVPNTFIPLVMLPKVPSGKIDRNLLRATALGLSRDQMQEYNLGSKGTRATKEPPTTQKEELLRRLYSETLGLSPELIGMRDTFLQLGGDSLLAIRLVGAARKTGLFISMQDILSTKITVSEQAERATECISLVDLDMHGTPAFMDKDTRAEVMQAMENQHGIRPQEVEDVYPCTSLQEGMFATSIKTSGMYMGDIVLQVQDDVDPVLLKSGWKAITTANPILRTRIVSTTKGLMQVVLLDDFTWEESMRMEQSPGSPQDSSPSTNGCLVRFKYIHPTRELTVTIHHSIWDGWSLQLVQSQFQDAYEGISLAKLPFSPFVHYTQHLQGVEEFWASELSGLDAPVFPALPSSNYCPSATGALEHVIQNLDTTGMPGIETIVGPTIATIPLRVKVNRDESLKSALDDTQDILTRIIPHEQAGLPRISRCSADAARACNFQTQLIIEAASGREGQSNSGLLAVSSGSTSTGMSYSRFTDRALMIVFHPSLDRGTISINVAFETDILSSTEVNRMMSQYENILRQIYKTSSATPGNTQMASPSDLLQLQSWNQEMPLADARCLPELVLAQSAWRTHEVAVCSWDGSWTYDELVSHSLRLSHHLKKLQVHSGSFVSICLERSKWSIAAIIAVHLSGGTCILLDPDHPRQRLQHITEHAGSSVMINSEATTASSGDICAIEVRLTEPFLNSLEESGDRSFKGSPEDPAFIMFTSGSTGQPKGIVMSHRALSSSIHHNSNSMMFHPGTRALHFSSYAFDVSIYEIFTTLAAGGTVCVPSEFERKNCLAEVIRRMDVNWAFLTPTTVQTISPSEVPSLTTLVLGGEAVTRDNADTWASGRSLINGYGPAEATICGVGPIPEGRWKSGVIGRIVGGLGWVTEPTTPGRLVAVGAVGELLLEGPFLAHGYLNLPDVTRRSFIKCPAWRSQIRSDTPSVVYRTGDLVKYQPDGTIQYIGRKDTRTKLRGQLIDLGEVETAVLRIFPNAVEVVAEVMEMSTTATLLIAWIKLSNIKVPEDMKNSDRCIAPAVSEFINASSLVQTRLRELLPSYMVPTMLLPVWRIPHTLTGKADRRCLRKEVQDLLPSEIQSFMVAPHEKEHIQNKSEELLRDIWADLLEIMPDTIGRQDSFLLVGGDSITAMKMMAVARSAGFGFTVIDVLNSSPLSNLAATRREITPPIEPSVFDPNSVTSEPKQEVAVSSDANSTAPFPVTGAQDFLIKRYPWSHFRFSFDGNIDQNRLRSACDLILRSHSILRTAFVEDNGQLKQAVRDSTNNVPFRTFVTDESLETFAVNLCNAEQLVPVPAVDHPALFTLVSNKSLVKHEFIMRLAHAQYDAVSLPRVLADFEAIFKGTGTVASSDFRQHLTLLSQQDLGKAYEFWKTYLQGTVMTSLPSSFKSPPSGSFHQTDPITVAGTYTVPLPPIPSEITLATVVKAASCLVLAHFSGTNDIVLGQTVSGRSLIFDEFDDIVGPCTNYIPYRVVLNPSMTAIDYLIYAQAQHSRCLKYESIDLSQIVKNCTEWAQTTEFTVIVQHQLSNTHLDLTLDGNKSTAFSLSGRLIPSSEIWICSTSSPAGIKIEVFGSSSSIEQENAELLAFDISTAVHRLLSGVHDLLSSVYGRNV</sequence>
<dbReference type="NCBIfam" id="TIGR01733">
    <property type="entry name" value="AA-adenyl-dom"/>
    <property type="match status" value="2"/>
</dbReference>
<dbReference type="PROSITE" id="PS50075">
    <property type="entry name" value="CARRIER"/>
    <property type="match status" value="2"/>
</dbReference>
<keyword evidence="7" id="KW-1185">Reference proteome</keyword>
<evidence type="ECO:0000256" key="3">
    <source>
        <dbReference type="ARBA" id="ARBA00022598"/>
    </source>
</evidence>
<dbReference type="InterPro" id="IPR042099">
    <property type="entry name" value="ANL_N_sf"/>
</dbReference>
<dbReference type="CDD" id="cd19545">
    <property type="entry name" value="FUM14_C_NRPS-like"/>
    <property type="match status" value="1"/>
</dbReference>
<dbReference type="CDD" id="cd05918">
    <property type="entry name" value="A_NRPS_SidN3_like"/>
    <property type="match status" value="2"/>
</dbReference>
<dbReference type="GO" id="GO:0031177">
    <property type="term" value="F:phosphopantetheine binding"/>
    <property type="evidence" value="ECO:0007669"/>
    <property type="project" value="TreeGrafter"/>
</dbReference>
<dbReference type="SUPFAM" id="SSF56801">
    <property type="entry name" value="Acetyl-CoA synthetase-like"/>
    <property type="match status" value="2"/>
</dbReference>
<keyword evidence="3" id="KW-0436">Ligase</keyword>
<gene>
    <name evidence="6" type="ORF">ACN42_g11210</name>
</gene>
<dbReference type="PROSITE" id="PS00455">
    <property type="entry name" value="AMP_BINDING"/>
    <property type="match status" value="2"/>
</dbReference>
<dbReference type="SUPFAM" id="SSF47336">
    <property type="entry name" value="ACP-like"/>
    <property type="match status" value="2"/>
</dbReference>
<dbReference type="PANTHER" id="PTHR45527:SF16">
    <property type="entry name" value="NONRIBOSOMAL PEPTIDE SYNTHASE ATNA-RELATED"/>
    <property type="match status" value="1"/>
</dbReference>
<keyword evidence="2" id="KW-0597">Phosphoprotein</keyword>
<dbReference type="GO" id="GO:0043041">
    <property type="term" value="P:amino acid activation for nonribosomal peptide biosynthetic process"/>
    <property type="evidence" value="ECO:0007669"/>
    <property type="project" value="TreeGrafter"/>
</dbReference>
<name>A0A101M8T2_PENFR</name>
<dbReference type="EMBL" id="LLXE01000572">
    <property type="protein sequence ID" value="KUM56020.1"/>
    <property type="molecule type" value="Genomic_DNA"/>
</dbReference>
<dbReference type="FunFam" id="3.30.300.30:FF:000015">
    <property type="entry name" value="Nonribosomal peptide synthase SidD"/>
    <property type="match status" value="2"/>
</dbReference>
<dbReference type="GO" id="GO:0044550">
    <property type="term" value="P:secondary metabolite biosynthetic process"/>
    <property type="evidence" value="ECO:0007669"/>
    <property type="project" value="TreeGrafter"/>
</dbReference>
<dbReference type="GO" id="GO:0005737">
    <property type="term" value="C:cytoplasm"/>
    <property type="evidence" value="ECO:0007669"/>
    <property type="project" value="TreeGrafter"/>
</dbReference>
<evidence type="ECO:0000256" key="4">
    <source>
        <dbReference type="ARBA" id="ARBA00029454"/>
    </source>
</evidence>
<evidence type="ECO:0000313" key="7">
    <source>
        <dbReference type="Proteomes" id="UP000055045"/>
    </source>
</evidence>
<dbReference type="InterPro" id="IPR036736">
    <property type="entry name" value="ACP-like_sf"/>
</dbReference>
<dbReference type="InterPro" id="IPR023213">
    <property type="entry name" value="CAT-like_dom_sf"/>
</dbReference>
<dbReference type="PANTHER" id="PTHR45527">
    <property type="entry name" value="NONRIBOSOMAL PEPTIDE SYNTHETASE"/>
    <property type="match status" value="1"/>
</dbReference>
<proteinExistence type="inferred from homology"/>
<dbReference type="InterPro" id="IPR001242">
    <property type="entry name" value="Condensation_dom"/>
</dbReference>
<dbReference type="Pfam" id="PF00501">
    <property type="entry name" value="AMP-binding"/>
    <property type="match status" value="2"/>
</dbReference>
<dbReference type="Gene3D" id="3.30.559.30">
    <property type="entry name" value="Nonribosomal peptide synthetase, condensation domain"/>
    <property type="match status" value="2"/>
</dbReference>
<dbReference type="Proteomes" id="UP000055045">
    <property type="component" value="Unassembled WGS sequence"/>
</dbReference>
<dbReference type="Gene3D" id="3.30.559.10">
    <property type="entry name" value="Chloramphenicol acetyltransferase-like domain"/>
    <property type="match status" value="2"/>
</dbReference>
<comment type="caution">
    <text evidence="6">The sequence shown here is derived from an EMBL/GenBank/DDBJ whole genome shotgun (WGS) entry which is preliminary data.</text>
</comment>
<evidence type="ECO:0000256" key="1">
    <source>
        <dbReference type="ARBA" id="ARBA00022450"/>
    </source>
</evidence>
<dbReference type="InterPro" id="IPR009081">
    <property type="entry name" value="PP-bd_ACP"/>
</dbReference>
<dbReference type="InterPro" id="IPR006162">
    <property type="entry name" value="Ppantetheine_attach_site"/>
</dbReference>
<dbReference type="Gene3D" id="3.30.300.30">
    <property type="match status" value="2"/>
</dbReference>
<evidence type="ECO:0000313" key="6">
    <source>
        <dbReference type="EMBL" id="KUM56020.1"/>
    </source>
</evidence>
<dbReference type="InterPro" id="IPR045851">
    <property type="entry name" value="AMP-bd_C_sf"/>
</dbReference>
<protein>
    <recommendedName>
        <fullName evidence="5">Carrier domain-containing protein</fullName>
    </recommendedName>
</protein>
<evidence type="ECO:0000259" key="5">
    <source>
        <dbReference type="PROSITE" id="PS50075"/>
    </source>
</evidence>
<dbReference type="Gene3D" id="1.10.1200.10">
    <property type="entry name" value="ACP-like"/>
    <property type="match status" value="2"/>
</dbReference>
<dbReference type="InterPro" id="IPR000873">
    <property type="entry name" value="AMP-dep_synth/lig_dom"/>
</dbReference>
<dbReference type="STRING" id="48697.A0A101M8T2"/>
<dbReference type="CDD" id="cd19542">
    <property type="entry name" value="CT_NRPS-like"/>
    <property type="match status" value="1"/>
</dbReference>
<dbReference type="InterPro" id="IPR020845">
    <property type="entry name" value="AMP-binding_CS"/>
</dbReference>
<dbReference type="FunFam" id="3.40.50.12780:FF:000014">
    <property type="entry name" value="Nonribosomal peptide synthetase 1"/>
    <property type="match status" value="1"/>
</dbReference>
<dbReference type="SUPFAM" id="SSF52777">
    <property type="entry name" value="CoA-dependent acyltransferases"/>
    <property type="match status" value="4"/>
</dbReference>
<dbReference type="GO" id="GO:0016874">
    <property type="term" value="F:ligase activity"/>
    <property type="evidence" value="ECO:0007669"/>
    <property type="project" value="UniProtKB-KW"/>
</dbReference>
<dbReference type="Pfam" id="PF00550">
    <property type="entry name" value="PP-binding"/>
    <property type="match status" value="2"/>
</dbReference>
<feature type="domain" description="Carrier" evidence="5">
    <location>
        <begin position="1546"/>
        <end position="1622"/>
    </location>
</feature>
<dbReference type="Pfam" id="PF00668">
    <property type="entry name" value="Condensation"/>
    <property type="match status" value="3"/>
</dbReference>